<dbReference type="EMBL" id="KV979515">
    <property type="protein sequence ID" value="PIO15690.1"/>
    <property type="molecule type" value="Genomic_DNA"/>
</dbReference>
<dbReference type="Proteomes" id="UP000228934">
    <property type="component" value="Unassembled WGS sequence"/>
</dbReference>
<organism evidence="3 4">
    <name type="scientific">Aquarana catesbeiana</name>
    <name type="common">American bullfrog</name>
    <name type="synonym">Rana catesbeiana</name>
    <dbReference type="NCBI Taxonomy" id="8400"/>
    <lineage>
        <taxon>Eukaryota</taxon>
        <taxon>Metazoa</taxon>
        <taxon>Chordata</taxon>
        <taxon>Craniata</taxon>
        <taxon>Vertebrata</taxon>
        <taxon>Euteleostomi</taxon>
        <taxon>Amphibia</taxon>
        <taxon>Batrachia</taxon>
        <taxon>Anura</taxon>
        <taxon>Neobatrachia</taxon>
        <taxon>Ranoidea</taxon>
        <taxon>Ranidae</taxon>
        <taxon>Aquarana</taxon>
    </lineage>
</organism>
<dbReference type="InterPro" id="IPR029526">
    <property type="entry name" value="PGBD"/>
</dbReference>
<dbReference type="Pfam" id="PF13843">
    <property type="entry name" value="DDE_Tnp_1_7"/>
    <property type="match status" value="1"/>
</dbReference>
<dbReference type="PANTHER" id="PTHR46599:SF3">
    <property type="entry name" value="PIGGYBAC TRANSPOSABLE ELEMENT-DERIVED PROTEIN 4"/>
    <property type="match status" value="1"/>
</dbReference>
<keyword evidence="4" id="KW-1185">Reference proteome</keyword>
<proteinExistence type="predicted"/>
<evidence type="ECO:0000256" key="1">
    <source>
        <dbReference type="SAM" id="MobiDB-lite"/>
    </source>
</evidence>
<gene>
    <name evidence="3" type="ORF">AB205_0141030</name>
</gene>
<feature type="region of interest" description="Disordered" evidence="1">
    <location>
        <begin position="1"/>
        <end position="137"/>
    </location>
</feature>
<feature type="compositionally biased region" description="Polar residues" evidence="1">
    <location>
        <begin position="90"/>
        <end position="107"/>
    </location>
</feature>
<feature type="compositionally biased region" description="Low complexity" evidence="1">
    <location>
        <begin position="37"/>
        <end position="46"/>
    </location>
</feature>
<feature type="non-terminal residue" evidence="3">
    <location>
        <position position="372"/>
    </location>
</feature>
<sequence length="372" mass="41513">MGNRRYSGEEAYTFLSMTGSEEEVTHLSDSEYDPVDDSSSMTDSSDNGVVVPAKVRRTRPRSSSAVEVQEPQGSRMEQRSTSAAHPGELASTSGLVHPDGSQTSTAATRGDMASPISAVQAGEVASTSSVPLPPRRQRQNCRAHSALPAAFANPNWESTTSAAPVLPPFTGQPGIQVETVDFTSLDFYSLFFTEDLYRSIVDQSNLYAGQYITANPQSSLAKDWKPITVSEFKTFLGLSLDMGIVKMSMLRSYWSTDPIYHVPVFSASMTRARYKQILRFMHFNNNELCHPRGDPGYDRLYKIRLLVNHFNQRFADLFTPHQVKSLIKFSSRLSFKQYLPSKRARYGVKMYKLCDRATGYTCGFMVYKGKDS</sequence>
<evidence type="ECO:0000313" key="3">
    <source>
        <dbReference type="EMBL" id="PIO15690.1"/>
    </source>
</evidence>
<dbReference type="OrthoDB" id="5985989at2759"/>
<evidence type="ECO:0000259" key="2">
    <source>
        <dbReference type="Pfam" id="PF13843"/>
    </source>
</evidence>
<name>A0A2G9QJA3_AQUCT</name>
<feature type="domain" description="PiggyBac transposable element-derived protein" evidence="2">
    <location>
        <begin position="184"/>
        <end position="371"/>
    </location>
</feature>
<dbReference type="PANTHER" id="PTHR46599">
    <property type="entry name" value="PIGGYBAC TRANSPOSABLE ELEMENT-DERIVED PROTEIN 4"/>
    <property type="match status" value="1"/>
</dbReference>
<dbReference type="AlphaFoldDB" id="A0A2G9QJA3"/>
<evidence type="ECO:0000313" key="4">
    <source>
        <dbReference type="Proteomes" id="UP000228934"/>
    </source>
</evidence>
<protein>
    <recommendedName>
        <fullName evidence="2">PiggyBac transposable element-derived protein domain-containing protein</fullName>
    </recommendedName>
</protein>
<reference evidence="4" key="1">
    <citation type="journal article" date="2017" name="Nat. Commun.">
        <title>The North American bullfrog draft genome provides insight into hormonal regulation of long noncoding RNA.</title>
        <authorList>
            <person name="Hammond S.A."/>
            <person name="Warren R.L."/>
            <person name="Vandervalk B.P."/>
            <person name="Kucuk E."/>
            <person name="Khan H."/>
            <person name="Gibb E.A."/>
            <person name="Pandoh P."/>
            <person name="Kirk H."/>
            <person name="Zhao Y."/>
            <person name="Jones M."/>
            <person name="Mungall A.J."/>
            <person name="Coope R."/>
            <person name="Pleasance S."/>
            <person name="Moore R.A."/>
            <person name="Holt R.A."/>
            <person name="Round J.M."/>
            <person name="Ohora S."/>
            <person name="Walle B.V."/>
            <person name="Veldhoen N."/>
            <person name="Helbing C.C."/>
            <person name="Birol I."/>
        </authorList>
    </citation>
    <scope>NUCLEOTIDE SEQUENCE [LARGE SCALE GENOMIC DNA]</scope>
</reference>
<accession>A0A2G9QJA3</accession>